<dbReference type="InterPro" id="IPR013216">
    <property type="entry name" value="Methyltransf_11"/>
</dbReference>
<organism evidence="5 6">
    <name type="scientific">Paenibacillus urinalis</name>
    <dbReference type="NCBI Taxonomy" id="521520"/>
    <lineage>
        <taxon>Bacteria</taxon>
        <taxon>Bacillati</taxon>
        <taxon>Bacillota</taxon>
        <taxon>Bacilli</taxon>
        <taxon>Bacillales</taxon>
        <taxon>Paenibacillaceae</taxon>
        <taxon>Paenibacillus</taxon>
    </lineage>
</organism>
<gene>
    <name evidence="5" type="ORF">PUW23_14740</name>
</gene>
<dbReference type="SUPFAM" id="SSF53335">
    <property type="entry name" value="S-adenosyl-L-methionine-dependent methyltransferases"/>
    <property type="match status" value="1"/>
</dbReference>
<dbReference type="Pfam" id="PF08241">
    <property type="entry name" value="Methyltransf_11"/>
    <property type="match status" value="1"/>
</dbReference>
<proteinExistence type="predicted"/>
<dbReference type="GO" id="GO:0008757">
    <property type="term" value="F:S-adenosylmethionine-dependent methyltransferase activity"/>
    <property type="evidence" value="ECO:0007669"/>
    <property type="project" value="InterPro"/>
</dbReference>
<name>A0AAX3MTP1_9BACL</name>
<dbReference type="EMBL" id="CP118101">
    <property type="protein sequence ID" value="WDH80801.1"/>
    <property type="molecule type" value="Genomic_DNA"/>
</dbReference>
<accession>A0AAX3MTP1</accession>
<reference evidence="5" key="1">
    <citation type="submission" date="2023-02" db="EMBL/GenBank/DDBJ databases">
        <title>Pathogen: clinical or host-associated sample.</title>
        <authorList>
            <person name="Hergert J."/>
            <person name="Casey R."/>
            <person name="Wagner J."/>
            <person name="Young E.L."/>
            <person name="Oakeson K.F."/>
        </authorList>
    </citation>
    <scope>NUCLEOTIDE SEQUENCE</scope>
    <source>
        <strain evidence="5">2022CK-00830</strain>
    </source>
</reference>
<keyword evidence="1 5" id="KW-0489">Methyltransferase</keyword>
<dbReference type="Gene3D" id="3.40.50.150">
    <property type="entry name" value="Vaccinia Virus protein VP39"/>
    <property type="match status" value="1"/>
</dbReference>
<sequence length="245" mass="28306">MKQNKYDESSFFNEYSRMPRSTGGLEAAGEWPELRRMLPDLKDKSVLDLGCGYGWHCRYAEEQGATYVLGIDISEKMLERARLLTDHQHIEYRRAAIEDLSVDDDSFEVVLSSLAIHYIEDFEHLCHKVHQLLTPGGHFVFSVEHPMFTALEAQDFYYDNSGTKLHWPVDNYHLEGIREANFLGHTVMKYHRTVASYVNGLLSAGFQLTRLSELKPTSEMLSSNSAYEEELRRPMFMLISAVKER</sequence>
<evidence type="ECO:0000313" key="5">
    <source>
        <dbReference type="EMBL" id="WDH80801.1"/>
    </source>
</evidence>
<dbReference type="AlphaFoldDB" id="A0AAX3MTP1"/>
<protein>
    <submittedName>
        <fullName evidence="5">Class I SAM-dependent methyltransferase</fullName>
    </submittedName>
</protein>
<evidence type="ECO:0000313" key="6">
    <source>
        <dbReference type="Proteomes" id="UP001220962"/>
    </source>
</evidence>
<dbReference type="GO" id="GO:0032259">
    <property type="term" value="P:methylation"/>
    <property type="evidence" value="ECO:0007669"/>
    <property type="project" value="UniProtKB-KW"/>
</dbReference>
<keyword evidence="2" id="KW-0808">Transferase</keyword>
<dbReference type="PANTHER" id="PTHR43464:SF19">
    <property type="entry name" value="UBIQUINONE BIOSYNTHESIS O-METHYLTRANSFERASE, MITOCHONDRIAL"/>
    <property type="match status" value="1"/>
</dbReference>
<dbReference type="Proteomes" id="UP001220962">
    <property type="component" value="Chromosome"/>
</dbReference>
<evidence type="ECO:0000256" key="1">
    <source>
        <dbReference type="ARBA" id="ARBA00022603"/>
    </source>
</evidence>
<evidence type="ECO:0000259" key="4">
    <source>
        <dbReference type="Pfam" id="PF08241"/>
    </source>
</evidence>
<feature type="domain" description="Methyltransferase type 11" evidence="4">
    <location>
        <begin position="47"/>
        <end position="141"/>
    </location>
</feature>
<evidence type="ECO:0000256" key="2">
    <source>
        <dbReference type="ARBA" id="ARBA00022679"/>
    </source>
</evidence>
<dbReference type="RefSeq" id="WP_047910366.1">
    <property type="nucleotide sequence ID" value="NZ_CP118101.1"/>
</dbReference>
<dbReference type="InterPro" id="IPR029063">
    <property type="entry name" value="SAM-dependent_MTases_sf"/>
</dbReference>
<dbReference type="PANTHER" id="PTHR43464">
    <property type="entry name" value="METHYLTRANSFERASE"/>
    <property type="match status" value="1"/>
</dbReference>
<keyword evidence="3" id="KW-0949">S-adenosyl-L-methionine</keyword>
<dbReference type="CDD" id="cd02440">
    <property type="entry name" value="AdoMet_MTases"/>
    <property type="match status" value="1"/>
</dbReference>
<evidence type="ECO:0000256" key="3">
    <source>
        <dbReference type="ARBA" id="ARBA00022691"/>
    </source>
</evidence>